<dbReference type="GO" id="GO:0005737">
    <property type="term" value="C:cytoplasm"/>
    <property type="evidence" value="ECO:0007669"/>
    <property type="project" value="TreeGrafter"/>
</dbReference>
<dbReference type="PROSITE" id="PS50075">
    <property type="entry name" value="CARRIER"/>
    <property type="match status" value="1"/>
</dbReference>
<dbReference type="KEGG" id="cpy:Cphy_1699"/>
<dbReference type="PANTHER" id="PTHR45527">
    <property type="entry name" value="NONRIBOSOMAL PEPTIDE SYNTHETASE"/>
    <property type="match status" value="1"/>
</dbReference>
<dbReference type="InterPro" id="IPR009081">
    <property type="entry name" value="PP-bd_ACP"/>
</dbReference>
<evidence type="ECO:0000313" key="4">
    <source>
        <dbReference type="Proteomes" id="UP000000370"/>
    </source>
</evidence>
<dbReference type="RefSeq" id="WP_012199725.1">
    <property type="nucleotide sequence ID" value="NC_010001.1"/>
</dbReference>
<dbReference type="InterPro" id="IPR036736">
    <property type="entry name" value="ACP-like_sf"/>
</dbReference>
<dbReference type="InterPro" id="IPR001242">
    <property type="entry name" value="Condensation_dom"/>
</dbReference>
<evidence type="ECO:0000313" key="3">
    <source>
        <dbReference type="EMBL" id="ABX42071.1"/>
    </source>
</evidence>
<accession>A9KRJ7</accession>
<dbReference type="SUPFAM" id="SSF47336">
    <property type="entry name" value="ACP-like"/>
    <property type="match status" value="1"/>
</dbReference>
<dbReference type="GO" id="GO:0008610">
    <property type="term" value="P:lipid biosynthetic process"/>
    <property type="evidence" value="ECO:0007669"/>
    <property type="project" value="UniProtKB-ARBA"/>
</dbReference>
<organism evidence="3 4">
    <name type="scientific">Lachnoclostridium phytofermentans (strain ATCC 700394 / DSM 18823 / ISDg)</name>
    <name type="common">Clostridium phytofermentans</name>
    <dbReference type="NCBI Taxonomy" id="357809"/>
    <lineage>
        <taxon>Bacteria</taxon>
        <taxon>Bacillati</taxon>
        <taxon>Bacillota</taxon>
        <taxon>Clostridia</taxon>
        <taxon>Lachnospirales</taxon>
        <taxon>Lachnospiraceae</taxon>
    </lineage>
</organism>
<proteinExistence type="predicted"/>
<dbReference type="SUPFAM" id="SSF52777">
    <property type="entry name" value="CoA-dependent acyltransferases"/>
    <property type="match status" value="1"/>
</dbReference>
<evidence type="ECO:0000259" key="2">
    <source>
        <dbReference type="PROSITE" id="PS50075"/>
    </source>
</evidence>
<dbReference type="OrthoDB" id="9778383at2"/>
<dbReference type="HOGENOM" id="CLU_656737_0_0_9"/>
<dbReference type="AlphaFoldDB" id="A9KRJ7"/>
<dbReference type="Gene3D" id="1.10.1200.10">
    <property type="entry name" value="ACP-like"/>
    <property type="match status" value="1"/>
</dbReference>
<dbReference type="GO" id="GO:0031177">
    <property type="term" value="F:phosphopantetheine binding"/>
    <property type="evidence" value="ECO:0007669"/>
    <property type="project" value="TreeGrafter"/>
</dbReference>
<dbReference type="Proteomes" id="UP000000370">
    <property type="component" value="Chromosome"/>
</dbReference>
<dbReference type="Pfam" id="PF00550">
    <property type="entry name" value="PP-binding"/>
    <property type="match status" value="1"/>
</dbReference>
<dbReference type="GO" id="GO:0044550">
    <property type="term" value="P:secondary metabolite biosynthetic process"/>
    <property type="evidence" value="ECO:0007669"/>
    <property type="project" value="TreeGrafter"/>
</dbReference>
<gene>
    <name evidence="3" type="ordered locus">Cphy_1699</name>
</gene>
<dbReference type="Gene3D" id="3.30.559.10">
    <property type="entry name" value="Chloramphenicol acetyltransferase-like domain"/>
    <property type="match status" value="1"/>
</dbReference>
<dbReference type="eggNOG" id="COG1020">
    <property type="taxonomic scope" value="Bacteria"/>
</dbReference>
<comment type="cofactor">
    <cofactor evidence="1">
        <name>pantetheine 4'-phosphate</name>
        <dbReference type="ChEBI" id="CHEBI:47942"/>
    </cofactor>
</comment>
<reference evidence="4" key="1">
    <citation type="submission" date="2007-11" db="EMBL/GenBank/DDBJ databases">
        <title>Complete genome sequence of Clostridium phytofermentans ISDg.</title>
        <authorList>
            <person name="Leschine S.B."/>
            <person name="Warnick T.A."/>
            <person name="Blanchard J.L."/>
            <person name="Schnell D.J."/>
            <person name="Petit E.L."/>
            <person name="LaTouf W.G."/>
            <person name="Copeland A."/>
            <person name="Lucas S."/>
            <person name="Lapidus A."/>
            <person name="Barry K."/>
            <person name="Glavina del Rio T."/>
            <person name="Dalin E."/>
            <person name="Tice H."/>
            <person name="Pitluck S."/>
            <person name="Kiss H."/>
            <person name="Brettin T."/>
            <person name="Bruce D."/>
            <person name="Detter J.C."/>
            <person name="Han C."/>
            <person name="Kuske C."/>
            <person name="Schmutz J."/>
            <person name="Larimer F."/>
            <person name="Land M."/>
            <person name="Hauser L."/>
            <person name="Kyrpides N."/>
            <person name="Kim E.A."/>
            <person name="Richardson P."/>
        </authorList>
    </citation>
    <scope>NUCLEOTIDE SEQUENCE [LARGE SCALE GENOMIC DNA]</scope>
    <source>
        <strain evidence="4">ATCC 700394 / DSM 18823 / ISDg</strain>
    </source>
</reference>
<dbReference type="STRING" id="357809.Cphy_1699"/>
<evidence type="ECO:0000256" key="1">
    <source>
        <dbReference type="ARBA" id="ARBA00001957"/>
    </source>
</evidence>
<sequence length="418" mass="48732">MVCKEIEKVFESYTGSKLSDVFIIDSIPKTVSGKKQRFQVQFAKEIIRVNEPETVKHEKPSSLLEIQIAKVWESVLNVPVYDIYTSFFKMGGDSLAVFECVIQLNKLNLYISSEYFFSHPTIAELARKAELEEGAIIAEQEVAAGFADPLPFHCSILHKKHINQWNFSCLLDLDPMPTNDTLKNILKYLIMQHDGLRYRFKIEGSNITEYIAEVEESACIELIRYKEEDNLEPVFAKYQETLDITQCPLKLVAFYKEDEDYGKLLVMWHHVLGDAYSIGKFMEDFIDIYRTVVVNKNEYILKRKTTSLKQWSAIVNKFAFDKECIADIDYWKQTCNSDNIIPTEYNWSLRDNIMDYEKIHEFLLCRVDDLKDAGELQYKLLAAWSETIRKWTQQDEINLSYTLNGRHGIIICKDSLLF</sequence>
<dbReference type="EMBL" id="CP000885">
    <property type="protein sequence ID" value="ABX42071.1"/>
    <property type="molecule type" value="Genomic_DNA"/>
</dbReference>
<keyword evidence="4" id="KW-1185">Reference proteome</keyword>
<dbReference type="GO" id="GO:0003824">
    <property type="term" value="F:catalytic activity"/>
    <property type="evidence" value="ECO:0007669"/>
    <property type="project" value="InterPro"/>
</dbReference>
<protein>
    <submittedName>
        <fullName evidence="3">Phosphopantetheine-binding</fullName>
    </submittedName>
</protein>
<feature type="domain" description="Carrier" evidence="2">
    <location>
        <begin position="59"/>
        <end position="133"/>
    </location>
</feature>
<dbReference type="Pfam" id="PF00668">
    <property type="entry name" value="Condensation"/>
    <property type="match status" value="1"/>
</dbReference>
<dbReference type="Gene3D" id="3.30.559.30">
    <property type="entry name" value="Nonribosomal peptide synthetase, condensation domain"/>
    <property type="match status" value="1"/>
</dbReference>
<name>A9KRJ7_LACP7</name>
<dbReference type="InterPro" id="IPR023213">
    <property type="entry name" value="CAT-like_dom_sf"/>
</dbReference>
<dbReference type="PANTHER" id="PTHR45527:SF1">
    <property type="entry name" value="FATTY ACID SYNTHASE"/>
    <property type="match status" value="1"/>
</dbReference>
<dbReference type="GO" id="GO:0043041">
    <property type="term" value="P:amino acid activation for nonribosomal peptide biosynthetic process"/>
    <property type="evidence" value="ECO:0007669"/>
    <property type="project" value="TreeGrafter"/>
</dbReference>